<dbReference type="PANTHER" id="PTHR12468">
    <property type="entry name" value="GPI MANNOSYLTRANSFERASE 2"/>
    <property type="match status" value="1"/>
</dbReference>
<evidence type="ECO:0000313" key="13">
    <source>
        <dbReference type="EMBL" id="GMM38852.1"/>
    </source>
</evidence>
<dbReference type="GeneID" id="90076840"/>
<dbReference type="AlphaFoldDB" id="A0AAV5QW97"/>
<dbReference type="Pfam" id="PF04188">
    <property type="entry name" value="Mannosyl_trans2"/>
    <property type="match status" value="2"/>
</dbReference>
<keyword evidence="14" id="KW-1185">Reference proteome</keyword>
<evidence type="ECO:0000256" key="10">
    <source>
        <dbReference type="ARBA" id="ARBA00022989"/>
    </source>
</evidence>
<keyword evidence="11 12" id="KW-0472">Membrane</keyword>
<feature type="transmembrane region" description="Helical" evidence="12">
    <location>
        <begin position="449"/>
        <end position="468"/>
    </location>
</feature>
<gene>
    <name evidence="13" type="ORF">DASC09_061910</name>
</gene>
<proteinExistence type="inferred from homology"/>
<keyword evidence="5 12" id="KW-0337">GPI-anchor biosynthesis</keyword>
<dbReference type="GO" id="GO:0006506">
    <property type="term" value="P:GPI anchor biosynthetic process"/>
    <property type="evidence" value="ECO:0007669"/>
    <property type="project" value="UniProtKB-KW"/>
</dbReference>
<comment type="caution">
    <text evidence="13">The sequence shown here is derived from an EMBL/GenBank/DDBJ whole genome shotgun (WGS) entry which is preliminary data.</text>
</comment>
<keyword evidence="9 12" id="KW-0256">Endoplasmic reticulum</keyword>
<evidence type="ECO:0000256" key="9">
    <source>
        <dbReference type="ARBA" id="ARBA00022824"/>
    </source>
</evidence>
<dbReference type="GO" id="GO:0000009">
    <property type="term" value="F:alpha-1,6-mannosyltransferase activity"/>
    <property type="evidence" value="ECO:0007669"/>
    <property type="project" value="InterPro"/>
</dbReference>
<dbReference type="GO" id="GO:0005789">
    <property type="term" value="C:endoplasmic reticulum membrane"/>
    <property type="evidence" value="ECO:0007669"/>
    <property type="project" value="UniProtKB-SubCell"/>
</dbReference>
<keyword evidence="7 12" id="KW-0808">Transferase</keyword>
<evidence type="ECO:0000256" key="6">
    <source>
        <dbReference type="ARBA" id="ARBA00022676"/>
    </source>
</evidence>
<sequence>MLFSHFVKITSFFIIIKCIQVIIVFVTNQQFDTSSQIIFESANVIRHKEDFITLTSKIIQDVPLVAQYPELSQRIPNSISLILEGFLEKLVVWDAVYFSKIFTEGATYEHEWVFSPLWGRLVKSAPFFSIQDPELHKLVYENFYGKLIIAVGLTNLLHYLSVLVLYKWTAIVFDHNSKPSRWFSISESNELALKSALVYILNPAGVFLTAPYSESFATFLAFVGLYLRELSLVEKDDTNLRAPKALYGMIYLGSSIFIAGGIMIRLNIILVAFVYLYDFLYFMKKLKLSTFVPLLAGLVTFSSFVYINMLPYEEFCPERVIWCTSRLPSLYSFAQGRYWNIGFLNYWTPNNIPNFLFALPTILTLLVSINYFRGEYVPHLRPLLLMTGLFLFLGITSWHVQILTRVSGFIPLSSWYLACKLIESNNSAGLRGKFYKAGASSGVPIEKVIITWNFLWIVVQTALFAGFLPPA</sequence>
<evidence type="ECO:0000256" key="3">
    <source>
        <dbReference type="ARBA" id="ARBA00008698"/>
    </source>
</evidence>
<evidence type="ECO:0000256" key="4">
    <source>
        <dbReference type="ARBA" id="ARBA00013795"/>
    </source>
</evidence>
<dbReference type="EMBL" id="BTFZ01000020">
    <property type="protein sequence ID" value="GMM38852.1"/>
    <property type="molecule type" value="Genomic_DNA"/>
</dbReference>
<comment type="subcellular location">
    <subcellularLocation>
        <location evidence="1 12">Endoplasmic reticulum membrane</location>
        <topology evidence="1 12">Multi-pass membrane protein</topology>
    </subcellularLocation>
</comment>
<feature type="transmembrane region" description="Helical" evidence="12">
    <location>
        <begin position="6"/>
        <end position="26"/>
    </location>
</feature>
<feature type="transmembrane region" description="Helical" evidence="12">
    <location>
        <begin position="383"/>
        <end position="403"/>
    </location>
</feature>
<evidence type="ECO:0000256" key="8">
    <source>
        <dbReference type="ARBA" id="ARBA00022692"/>
    </source>
</evidence>
<dbReference type="EC" id="2.4.1.-" evidence="12"/>
<keyword evidence="6 12" id="KW-0328">Glycosyltransferase</keyword>
<dbReference type="Proteomes" id="UP001360560">
    <property type="component" value="Unassembled WGS sequence"/>
</dbReference>
<organism evidence="13 14">
    <name type="scientific">Saccharomycopsis crataegensis</name>
    <dbReference type="NCBI Taxonomy" id="43959"/>
    <lineage>
        <taxon>Eukaryota</taxon>
        <taxon>Fungi</taxon>
        <taxon>Dikarya</taxon>
        <taxon>Ascomycota</taxon>
        <taxon>Saccharomycotina</taxon>
        <taxon>Saccharomycetes</taxon>
        <taxon>Saccharomycopsidaceae</taxon>
        <taxon>Saccharomycopsis</taxon>
    </lineage>
</organism>
<dbReference type="RefSeq" id="XP_064855847.1">
    <property type="nucleotide sequence ID" value="XM_064999775.1"/>
</dbReference>
<name>A0AAV5QW97_9ASCO</name>
<evidence type="ECO:0000256" key="11">
    <source>
        <dbReference type="ARBA" id="ARBA00023136"/>
    </source>
</evidence>
<dbReference type="PANTHER" id="PTHR12468:SF2">
    <property type="entry name" value="GPI MANNOSYLTRANSFERASE 2"/>
    <property type="match status" value="1"/>
</dbReference>
<evidence type="ECO:0000256" key="1">
    <source>
        <dbReference type="ARBA" id="ARBA00004477"/>
    </source>
</evidence>
<comment type="similarity">
    <text evidence="3 12">Belongs to the PIGV family.</text>
</comment>
<evidence type="ECO:0000256" key="12">
    <source>
        <dbReference type="RuleBase" id="RU363112"/>
    </source>
</evidence>
<dbReference type="InterPro" id="IPR007315">
    <property type="entry name" value="PIG-V/Gpi18"/>
</dbReference>
<feature type="transmembrane region" description="Helical" evidence="12">
    <location>
        <begin position="245"/>
        <end position="276"/>
    </location>
</feature>
<evidence type="ECO:0000256" key="7">
    <source>
        <dbReference type="ARBA" id="ARBA00022679"/>
    </source>
</evidence>
<comment type="caution">
    <text evidence="12">Lacks conserved residue(s) required for the propagation of feature annotation.</text>
</comment>
<comment type="function">
    <text evidence="12">Mannosyltransferase involved in glycosylphosphatidylinositol-anchor biosynthesis.</text>
</comment>
<protein>
    <recommendedName>
        <fullName evidence="4 12">GPI mannosyltransferase 2</fullName>
        <ecNumber evidence="12">2.4.1.-</ecNumber>
    </recommendedName>
</protein>
<dbReference type="GO" id="GO:0031501">
    <property type="term" value="C:mannosyltransferase complex"/>
    <property type="evidence" value="ECO:0007669"/>
    <property type="project" value="TreeGrafter"/>
</dbReference>
<keyword evidence="8 12" id="KW-0812">Transmembrane</keyword>
<keyword evidence="10 12" id="KW-1133">Transmembrane helix</keyword>
<feature type="transmembrane region" description="Helical" evidence="12">
    <location>
        <begin position="147"/>
        <end position="171"/>
    </location>
</feature>
<reference evidence="13 14" key="1">
    <citation type="journal article" date="2023" name="Elife">
        <title>Identification of key yeast species and microbe-microbe interactions impacting larval growth of Drosophila in the wild.</title>
        <authorList>
            <person name="Mure A."/>
            <person name="Sugiura Y."/>
            <person name="Maeda R."/>
            <person name="Honda K."/>
            <person name="Sakurai N."/>
            <person name="Takahashi Y."/>
            <person name="Watada M."/>
            <person name="Katoh T."/>
            <person name="Gotoh A."/>
            <person name="Gotoh Y."/>
            <person name="Taniguchi I."/>
            <person name="Nakamura K."/>
            <person name="Hayashi T."/>
            <person name="Katayama T."/>
            <person name="Uemura T."/>
            <person name="Hattori Y."/>
        </authorList>
    </citation>
    <scope>NUCLEOTIDE SEQUENCE [LARGE SCALE GENOMIC DNA]</scope>
    <source>
        <strain evidence="13 14">SC-9</strain>
    </source>
</reference>
<evidence type="ECO:0000313" key="14">
    <source>
        <dbReference type="Proteomes" id="UP001360560"/>
    </source>
</evidence>
<comment type="pathway">
    <text evidence="2 12">Glycolipid biosynthesis; glycosylphosphatidylinositol-anchor biosynthesis.</text>
</comment>
<feature type="transmembrane region" description="Helical" evidence="12">
    <location>
        <begin position="352"/>
        <end position="371"/>
    </location>
</feature>
<dbReference type="GO" id="GO:0004376">
    <property type="term" value="F:GPI mannosyltransferase activity"/>
    <property type="evidence" value="ECO:0007669"/>
    <property type="project" value="InterPro"/>
</dbReference>
<feature type="transmembrane region" description="Helical" evidence="12">
    <location>
        <begin position="288"/>
        <end position="307"/>
    </location>
</feature>
<evidence type="ECO:0000256" key="5">
    <source>
        <dbReference type="ARBA" id="ARBA00022502"/>
    </source>
</evidence>
<evidence type="ECO:0000256" key="2">
    <source>
        <dbReference type="ARBA" id="ARBA00004687"/>
    </source>
</evidence>
<accession>A0AAV5QW97</accession>